<evidence type="ECO:0000256" key="2">
    <source>
        <dbReference type="ARBA" id="ARBA00006840"/>
    </source>
</evidence>
<gene>
    <name evidence="9" type="primary">LOC115232468</name>
</gene>
<keyword evidence="5 7" id="KW-0472">Membrane</keyword>
<feature type="disulfide bond" evidence="6">
    <location>
        <begin position="144"/>
        <end position="165"/>
    </location>
</feature>
<evidence type="ECO:0000256" key="5">
    <source>
        <dbReference type="ARBA" id="ARBA00023136"/>
    </source>
</evidence>
<keyword evidence="6" id="KW-1015">Disulfide bond</keyword>
<dbReference type="InterPro" id="IPR018499">
    <property type="entry name" value="Tetraspanin/Peripherin"/>
</dbReference>
<proteinExistence type="inferred from homology"/>
<evidence type="ECO:0000313" key="9">
    <source>
        <dbReference type="RefSeq" id="XP_029658210.1"/>
    </source>
</evidence>
<sequence>MSMGSCSAKYLLILLNAFFLVVSLVLIAVGSLMQVSFHEYAQVFRDSVSVPAVLIISLGLLICMTSIFGLVIVVKERYILLSVYSCVLVILIIAEILIGLVGLTLKSYVRQIVVHTMQVAERKYNESISAAYTWNTIQNNLHCCGILNYTEWLPYLNNSVPNSCCISYKYNCGTNAVEANNVHATGCDKALFHWLYEHQIVIGALCAAFVLLKILTLMLARCYDRYLVEFTNQPSLNPFKSSIWQ</sequence>
<organism evidence="8 9">
    <name type="scientific">Octopus sinensis</name>
    <name type="common">East Asian common octopus</name>
    <dbReference type="NCBI Taxonomy" id="2607531"/>
    <lineage>
        <taxon>Eukaryota</taxon>
        <taxon>Metazoa</taxon>
        <taxon>Spiralia</taxon>
        <taxon>Lophotrochozoa</taxon>
        <taxon>Mollusca</taxon>
        <taxon>Cephalopoda</taxon>
        <taxon>Coleoidea</taxon>
        <taxon>Octopodiformes</taxon>
        <taxon>Octopoda</taxon>
        <taxon>Incirrata</taxon>
        <taxon>Octopodidae</taxon>
        <taxon>Octopus</taxon>
    </lineage>
</organism>
<keyword evidence="3 7" id="KW-0812">Transmembrane</keyword>
<dbReference type="KEGG" id="osn:115232468"/>
<dbReference type="Proteomes" id="UP000515154">
    <property type="component" value="Linkage group LG2"/>
</dbReference>
<keyword evidence="4 7" id="KW-1133">Transmembrane helix</keyword>
<evidence type="ECO:0000256" key="4">
    <source>
        <dbReference type="ARBA" id="ARBA00022989"/>
    </source>
</evidence>
<dbReference type="RefSeq" id="XP_029658210.1">
    <property type="nucleotide sequence ID" value="XM_029802350.2"/>
</dbReference>
<evidence type="ECO:0000256" key="7">
    <source>
        <dbReference type="RuleBase" id="RU361218"/>
    </source>
</evidence>
<dbReference type="AlphaFoldDB" id="A0A6P7U740"/>
<dbReference type="InterPro" id="IPR008952">
    <property type="entry name" value="Tetraspanin_EC2_sf"/>
</dbReference>
<evidence type="ECO:0000256" key="3">
    <source>
        <dbReference type="ARBA" id="ARBA00022692"/>
    </source>
</evidence>
<feature type="transmembrane region" description="Helical" evidence="7">
    <location>
        <begin position="200"/>
        <end position="220"/>
    </location>
</feature>
<accession>A0A6P7U740</accession>
<comment type="similarity">
    <text evidence="2 7">Belongs to the tetraspanin (TM4SF) family.</text>
</comment>
<evidence type="ECO:0000256" key="1">
    <source>
        <dbReference type="ARBA" id="ARBA00004141"/>
    </source>
</evidence>
<dbReference type="PIRSF" id="PIRSF002419">
    <property type="entry name" value="Tetraspanin"/>
    <property type="match status" value="1"/>
</dbReference>
<comment type="subcellular location">
    <subcellularLocation>
        <location evidence="1 7">Membrane</location>
        <topology evidence="1 7">Multi-pass membrane protein</topology>
    </subcellularLocation>
</comment>
<evidence type="ECO:0000313" key="8">
    <source>
        <dbReference type="Proteomes" id="UP000515154"/>
    </source>
</evidence>
<dbReference type="GO" id="GO:0005886">
    <property type="term" value="C:plasma membrane"/>
    <property type="evidence" value="ECO:0007669"/>
    <property type="project" value="TreeGrafter"/>
</dbReference>
<keyword evidence="8" id="KW-1185">Reference proteome</keyword>
<dbReference type="PANTHER" id="PTHR19282">
    <property type="entry name" value="TETRASPANIN"/>
    <property type="match status" value="1"/>
</dbReference>
<dbReference type="InterPro" id="IPR000301">
    <property type="entry name" value="Tetraspanin_animals"/>
</dbReference>
<dbReference type="PRINTS" id="PR00259">
    <property type="entry name" value="TMFOUR"/>
</dbReference>
<reference evidence="9" key="1">
    <citation type="submission" date="2025-08" db="UniProtKB">
        <authorList>
            <consortium name="RefSeq"/>
        </authorList>
    </citation>
    <scope>IDENTIFICATION</scope>
</reference>
<name>A0A6P7U740_9MOLL</name>
<evidence type="ECO:0000256" key="6">
    <source>
        <dbReference type="PIRSR" id="PIRSR002419-1"/>
    </source>
</evidence>
<feature type="transmembrane region" description="Helical" evidence="7">
    <location>
        <begin position="12"/>
        <end position="32"/>
    </location>
</feature>
<protein>
    <recommendedName>
        <fullName evidence="7">Tetraspanin</fullName>
    </recommendedName>
</protein>
<feature type="transmembrane region" description="Helical" evidence="7">
    <location>
        <begin position="52"/>
        <end position="74"/>
    </location>
</feature>
<dbReference type="PANTHER" id="PTHR19282:SF456">
    <property type="entry name" value="CD63 MOLECULE"/>
    <property type="match status" value="1"/>
</dbReference>
<feature type="transmembrane region" description="Helical" evidence="7">
    <location>
        <begin position="81"/>
        <end position="105"/>
    </location>
</feature>
<dbReference type="Gene3D" id="1.10.1450.10">
    <property type="entry name" value="Tetraspanin"/>
    <property type="match status" value="1"/>
</dbReference>
<dbReference type="Pfam" id="PF00335">
    <property type="entry name" value="Tetraspanin"/>
    <property type="match status" value="1"/>
</dbReference>
<dbReference type="SUPFAM" id="SSF48652">
    <property type="entry name" value="Tetraspanin"/>
    <property type="match status" value="1"/>
</dbReference>